<evidence type="ECO:0000256" key="1">
    <source>
        <dbReference type="SAM" id="MobiDB-lite"/>
    </source>
</evidence>
<accession>A0AB34L3E3</accession>
<keyword evidence="3" id="KW-1185">Reference proteome</keyword>
<feature type="region of interest" description="Disordered" evidence="1">
    <location>
        <begin position="1"/>
        <end position="21"/>
    </location>
</feature>
<dbReference type="Pfam" id="PF17316">
    <property type="entry name" value="Perilipin_2"/>
    <property type="match status" value="1"/>
</dbReference>
<evidence type="ECO:0000313" key="2">
    <source>
        <dbReference type="EMBL" id="KAL1590587.1"/>
    </source>
</evidence>
<dbReference type="Proteomes" id="UP000803884">
    <property type="component" value="Unassembled WGS sequence"/>
</dbReference>
<comment type="caution">
    <text evidence="2">The sequence shown here is derived from an EMBL/GenBank/DDBJ whole genome shotgun (WGS) entry which is preliminary data.</text>
</comment>
<dbReference type="EMBL" id="JAAQHG020000002">
    <property type="protein sequence ID" value="KAL1590587.1"/>
    <property type="molecule type" value="Genomic_DNA"/>
</dbReference>
<organism evidence="2 3">
    <name type="scientific">Cladosporium halotolerans</name>
    <dbReference type="NCBI Taxonomy" id="1052096"/>
    <lineage>
        <taxon>Eukaryota</taxon>
        <taxon>Fungi</taxon>
        <taxon>Dikarya</taxon>
        <taxon>Ascomycota</taxon>
        <taxon>Pezizomycotina</taxon>
        <taxon>Dothideomycetes</taxon>
        <taxon>Dothideomycetidae</taxon>
        <taxon>Cladosporiales</taxon>
        <taxon>Cladosporiaceae</taxon>
        <taxon>Cladosporium</taxon>
    </lineage>
</organism>
<dbReference type="AlphaFoldDB" id="A0AB34L3E3"/>
<reference evidence="2 3" key="1">
    <citation type="journal article" date="2020" name="Microbiol. Resour. Announc.">
        <title>Draft Genome Sequence of a Cladosporium Species Isolated from the Mesophotic Ascidian Didemnum maculosum.</title>
        <authorList>
            <person name="Gioti A."/>
            <person name="Siaperas R."/>
            <person name="Nikolaivits E."/>
            <person name="Le Goff G."/>
            <person name="Ouazzani J."/>
            <person name="Kotoulas G."/>
            <person name="Topakas E."/>
        </authorList>
    </citation>
    <scope>NUCLEOTIDE SEQUENCE [LARGE SCALE GENOMIC DNA]</scope>
    <source>
        <strain evidence="2 3">TM138-S3</strain>
    </source>
</reference>
<protein>
    <submittedName>
        <fullName evidence="2">Uncharacterized protein</fullName>
    </submittedName>
</protein>
<dbReference type="GeneID" id="96002093"/>
<evidence type="ECO:0000313" key="3">
    <source>
        <dbReference type="Proteomes" id="UP000803884"/>
    </source>
</evidence>
<name>A0AB34L3E3_9PEZI</name>
<gene>
    <name evidence="2" type="ORF">WHR41_00649</name>
</gene>
<proteinExistence type="predicted"/>
<dbReference type="RefSeq" id="XP_069233692.1">
    <property type="nucleotide sequence ID" value="XM_069369255.1"/>
</dbReference>
<sequence length="251" mass="28213">MPHSTTETVVNGDSSPTSKTLSHITSYPTVASGIDTFKANPYGKKSIEIVNGTYARFGKPVEGYLETPYQYAKPYVNKADELGDKALETVDGHFPIVKEKPETIYETGKSWVFWPYNYAKDAWTDELSKTRKEHPNSFPLLVLFSALFSFALRVLSDALTVVADYTRPRYEATRNSTHEYLHNAGAKAEEARKYAEERYAEARKYGEDKYAEARKRGGELEGQAKEAADQAKEQAKEGKEQAKESANKSKK</sequence>
<feature type="region of interest" description="Disordered" evidence="1">
    <location>
        <begin position="212"/>
        <end position="251"/>
    </location>
</feature>